<feature type="non-terminal residue" evidence="5">
    <location>
        <position position="167"/>
    </location>
</feature>
<dbReference type="InterPro" id="IPR000859">
    <property type="entry name" value="CUB_dom"/>
</dbReference>
<dbReference type="AlphaFoldDB" id="A0A1B6K1R8"/>
<feature type="disulfide bond" evidence="3">
    <location>
        <begin position="70"/>
        <end position="97"/>
    </location>
</feature>
<evidence type="ECO:0000256" key="3">
    <source>
        <dbReference type="PROSITE-ProRule" id="PRU00059"/>
    </source>
</evidence>
<comment type="caution">
    <text evidence="3">Lacks conserved residue(s) required for the propagation of feature annotation.</text>
</comment>
<sequence length="167" mass="18736">FLDFLHCKVAENLYCSQDQDPHLIPSLCGNTVPRELKTQSNFMFLEFHSGPTNPSHKGFKIILTQDSTGCGGILHSTEGILQSPNYGKGDYPNNTECEWTVILPPGYHASLSFIDRFFLEVSEDCANDFIQISDWHNEKWQKVGSKLCGGTVPSSIDTSTNRFKVLF</sequence>
<organism evidence="5">
    <name type="scientific">Homalodisca liturata</name>
    <dbReference type="NCBI Taxonomy" id="320908"/>
    <lineage>
        <taxon>Eukaryota</taxon>
        <taxon>Metazoa</taxon>
        <taxon>Ecdysozoa</taxon>
        <taxon>Arthropoda</taxon>
        <taxon>Hexapoda</taxon>
        <taxon>Insecta</taxon>
        <taxon>Pterygota</taxon>
        <taxon>Neoptera</taxon>
        <taxon>Paraneoptera</taxon>
        <taxon>Hemiptera</taxon>
        <taxon>Auchenorrhyncha</taxon>
        <taxon>Membracoidea</taxon>
        <taxon>Cicadellidae</taxon>
        <taxon>Cicadellinae</taxon>
        <taxon>Proconiini</taxon>
        <taxon>Homalodisca</taxon>
    </lineage>
</organism>
<evidence type="ECO:0000256" key="1">
    <source>
        <dbReference type="ARBA" id="ARBA00022737"/>
    </source>
</evidence>
<dbReference type="PROSITE" id="PS01180">
    <property type="entry name" value="CUB"/>
    <property type="match status" value="1"/>
</dbReference>
<dbReference type="PANTHER" id="PTHR24251">
    <property type="entry name" value="OVOCHYMASE-RELATED"/>
    <property type="match status" value="1"/>
</dbReference>
<keyword evidence="2 3" id="KW-1015">Disulfide bond</keyword>
<feature type="domain" description="CUB" evidence="4">
    <location>
        <begin position="70"/>
        <end position="167"/>
    </location>
</feature>
<evidence type="ECO:0000313" key="5">
    <source>
        <dbReference type="EMBL" id="JAT05398.1"/>
    </source>
</evidence>
<dbReference type="InterPro" id="IPR035914">
    <property type="entry name" value="Sperma_CUB_dom_sf"/>
</dbReference>
<reference evidence="5" key="1">
    <citation type="submission" date="2015-11" db="EMBL/GenBank/DDBJ databases">
        <title>De novo transcriptome assembly of four potential Pierce s Disease insect vectors from Arizona vineyards.</title>
        <authorList>
            <person name="Tassone E.E."/>
        </authorList>
    </citation>
    <scope>NUCLEOTIDE SEQUENCE</scope>
</reference>
<dbReference type="CDD" id="cd00041">
    <property type="entry name" value="CUB"/>
    <property type="match status" value="1"/>
</dbReference>
<dbReference type="Pfam" id="PF00431">
    <property type="entry name" value="CUB"/>
    <property type="match status" value="1"/>
</dbReference>
<dbReference type="SMART" id="SM00042">
    <property type="entry name" value="CUB"/>
    <property type="match status" value="1"/>
</dbReference>
<dbReference type="SUPFAM" id="SSF49854">
    <property type="entry name" value="Spermadhesin, CUB domain"/>
    <property type="match status" value="2"/>
</dbReference>
<keyword evidence="1" id="KW-0677">Repeat</keyword>
<accession>A0A1B6K1R8</accession>
<dbReference type="EMBL" id="GECU01002309">
    <property type="protein sequence ID" value="JAT05398.1"/>
    <property type="molecule type" value="Transcribed_RNA"/>
</dbReference>
<protein>
    <recommendedName>
        <fullName evidence="4">CUB domain-containing protein</fullName>
    </recommendedName>
</protein>
<proteinExistence type="predicted"/>
<dbReference type="Gene3D" id="2.60.120.290">
    <property type="entry name" value="Spermadhesin, CUB domain"/>
    <property type="match status" value="2"/>
</dbReference>
<gene>
    <name evidence="5" type="ORF">g.46039</name>
</gene>
<evidence type="ECO:0000259" key="4">
    <source>
        <dbReference type="PROSITE" id="PS01180"/>
    </source>
</evidence>
<feature type="non-terminal residue" evidence="5">
    <location>
        <position position="1"/>
    </location>
</feature>
<evidence type="ECO:0000256" key="2">
    <source>
        <dbReference type="ARBA" id="ARBA00023157"/>
    </source>
</evidence>
<name>A0A1B6K1R8_9HEMI</name>